<dbReference type="HAMAP" id="MF_00693">
    <property type="entry name" value="Transcrip_reg_TACO1"/>
    <property type="match status" value="1"/>
</dbReference>
<evidence type="ECO:0000259" key="3">
    <source>
        <dbReference type="Pfam" id="PF01709"/>
    </source>
</evidence>
<dbReference type="VEuPathDB" id="FungiDB:SCODWIG_00319"/>
<dbReference type="AlphaFoldDB" id="A0A376B1J9"/>
<gene>
    <name evidence="5" type="ORF">SCODWIG_00319</name>
</gene>
<evidence type="ECO:0000313" key="6">
    <source>
        <dbReference type="Proteomes" id="UP000262825"/>
    </source>
</evidence>
<dbReference type="InterPro" id="IPR029072">
    <property type="entry name" value="YebC-like"/>
</dbReference>
<evidence type="ECO:0000259" key="4">
    <source>
        <dbReference type="Pfam" id="PF20772"/>
    </source>
</evidence>
<dbReference type="Pfam" id="PF20772">
    <property type="entry name" value="TACO1_YebC_N"/>
    <property type="match status" value="1"/>
</dbReference>
<dbReference type="InterPro" id="IPR002876">
    <property type="entry name" value="Transcrip_reg_TACO1-like"/>
</dbReference>
<dbReference type="EMBL" id="UFAJ01000024">
    <property type="protein sequence ID" value="SSD58558.1"/>
    <property type="molecule type" value="Genomic_DNA"/>
</dbReference>
<dbReference type="InterPro" id="IPR048300">
    <property type="entry name" value="TACO1_YebC-like_2nd/3rd_dom"/>
</dbReference>
<dbReference type="OrthoDB" id="2017544at2759"/>
<dbReference type="PANTHER" id="PTHR12532">
    <property type="entry name" value="TRANSLATIONAL ACTIVATOR OF CYTOCHROME C OXIDASE 1"/>
    <property type="match status" value="1"/>
</dbReference>
<comment type="subcellular location">
    <subcellularLocation>
        <location evidence="1">Mitochondrion</location>
    </subcellularLocation>
</comment>
<keyword evidence="6" id="KW-1185">Reference proteome</keyword>
<feature type="domain" description="TACO1/YebC-like N-terminal" evidence="4">
    <location>
        <begin position="55"/>
        <end position="127"/>
    </location>
</feature>
<sequence length="318" mass="35282">MLLRSTATTTRRITSNVFKSTLLNTECITSSNTNTTTPFIKSFTVLTNPTLSGHNKWSSIKHDKAKNDAERNKLFSKFANKIALAVKLGGGNADPKLNVRLASAIEQACKANVTKRVIDNAIKKGSGANGGNNGELCIYEGIGPSGIAFVIECLTDNKNRTVGLVRAAFNKIGGSMTPTLYFFDRMGYISISPLKDNDNYDVVFDDLLTNIEGVEDLQEIEPDEQEQSESLQNDEEAEYSDKIFEISCDPSITNTLAQEIKEKLKYKIKDISIGFQPKSDMLVEIGEKDEARIKLEKFYSTLDEIDDVTEIYTNVKED</sequence>
<name>A0A376B1J9_9ASCO</name>
<evidence type="ECO:0000256" key="2">
    <source>
        <dbReference type="ARBA" id="ARBA00008724"/>
    </source>
</evidence>
<dbReference type="Gene3D" id="1.10.10.200">
    <property type="match status" value="1"/>
</dbReference>
<organism evidence="5 6">
    <name type="scientific">Saccharomycodes ludwigii</name>
    <dbReference type="NCBI Taxonomy" id="36035"/>
    <lineage>
        <taxon>Eukaryota</taxon>
        <taxon>Fungi</taxon>
        <taxon>Dikarya</taxon>
        <taxon>Ascomycota</taxon>
        <taxon>Saccharomycotina</taxon>
        <taxon>Saccharomycetes</taxon>
        <taxon>Saccharomycodales</taxon>
        <taxon>Saccharomycodaceae</taxon>
        <taxon>Saccharomycodes</taxon>
    </lineage>
</organism>
<dbReference type="FunFam" id="1.10.10.200:FF:000002">
    <property type="entry name" value="Probable transcriptional regulatory protein CLM62_37755"/>
    <property type="match status" value="1"/>
</dbReference>
<dbReference type="PANTHER" id="PTHR12532:SF0">
    <property type="entry name" value="TRANSLATIONAL ACTIVATOR OF CYTOCHROME C OXIDASE 1"/>
    <property type="match status" value="1"/>
</dbReference>
<dbReference type="Pfam" id="PF01709">
    <property type="entry name" value="Transcrip_reg"/>
    <property type="match status" value="1"/>
</dbReference>
<dbReference type="InterPro" id="IPR017856">
    <property type="entry name" value="Integrase-like_N"/>
</dbReference>
<dbReference type="SUPFAM" id="SSF75625">
    <property type="entry name" value="YebC-like"/>
    <property type="match status" value="1"/>
</dbReference>
<feature type="domain" description="TACO1/YebC-like second and third" evidence="3">
    <location>
        <begin position="137"/>
        <end position="315"/>
    </location>
</feature>
<accession>A0A376B1J9</accession>
<protein>
    <submittedName>
        <fullName evidence="5">Related to Probable transcriptional regulatory protein HAH1</fullName>
    </submittedName>
</protein>
<dbReference type="InterPro" id="IPR049083">
    <property type="entry name" value="TACO1_YebC_N"/>
</dbReference>
<reference evidence="6" key="1">
    <citation type="submission" date="2018-06" db="EMBL/GenBank/DDBJ databases">
        <authorList>
            <person name="Guldener U."/>
        </authorList>
    </citation>
    <scope>NUCLEOTIDE SEQUENCE [LARGE SCALE GENOMIC DNA]</scope>
    <source>
        <strain evidence="6">UTAD17</strain>
    </source>
</reference>
<dbReference type="Gene3D" id="3.30.70.980">
    <property type="match status" value="2"/>
</dbReference>
<dbReference type="GO" id="GO:0005739">
    <property type="term" value="C:mitochondrion"/>
    <property type="evidence" value="ECO:0007669"/>
    <property type="project" value="UniProtKB-SubCell"/>
</dbReference>
<comment type="similarity">
    <text evidence="2">Belongs to the TACO1 family.</text>
</comment>
<proteinExistence type="inferred from homology"/>
<dbReference type="Proteomes" id="UP000262825">
    <property type="component" value="Unassembled WGS sequence"/>
</dbReference>
<evidence type="ECO:0000313" key="5">
    <source>
        <dbReference type="EMBL" id="SSD58558.1"/>
    </source>
</evidence>
<dbReference type="InterPro" id="IPR026564">
    <property type="entry name" value="Transcrip_reg_TACO1-like_dom3"/>
</dbReference>
<evidence type="ECO:0000256" key="1">
    <source>
        <dbReference type="ARBA" id="ARBA00004173"/>
    </source>
</evidence>